<organism evidence="3 4">
    <name type="scientific">Undibacterium baiyunense</name>
    <dbReference type="NCBI Taxonomy" id="2828731"/>
    <lineage>
        <taxon>Bacteria</taxon>
        <taxon>Pseudomonadati</taxon>
        <taxon>Pseudomonadota</taxon>
        <taxon>Betaproteobacteria</taxon>
        <taxon>Burkholderiales</taxon>
        <taxon>Oxalobacteraceae</taxon>
        <taxon>Undibacterium</taxon>
    </lineage>
</organism>
<name>A0A941I3A8_9BURK</name>
<evidence type="ECO:0000256" key="1">
    <source>
        <dbReference type="ARBA" id="ARBA00005541"/>
    </source>
</evidence>
<evidence type="ECO:0000256" key="2">
    <source>
        <dbReference type="SAM" id="Coils"/>
    </source>
</evidence>
<reference evidence="3 4" key="1">
    <citation type="submission" date="2021-04" db="EMBL/GenBank/DDBJ databases">
        <title>novel species isolated from subtropical streams in China.</title>
        <authorList>
            <person name="Lu H."/>
        </authorList>
    </citation>
    <scope>NUCLEOTIDE SEQUENCE [LARGE SCALE GENOMIC DNA]</scope>
    <source>
        <strain evidence="3 4">BYS107W</strain>
    </source>
</reference>
<comment type="similarity">
    <text evidence="1">Belongs to the TelA family.</text>
</comment>
<protein>
    <submittedName>
        <fullName evidence="3">Toxic anion resistance protein</fullName>
    </submittedName>
</protein>
<dbReference type="PANTHER" id="PTHR38432:SF1">
    <property type="entry name" value="TELA-LIKE PROTEIN SAOUHSC_01408"/>
    <property type="match status" value="1"/>
</dbReference>
<feature type="coiled-coil region" evidence="2">
    <location>
        <begin position="152"/>
        <end position="179"/>
    </location>
</feature>
<keyword evidence="2" id="KW-0175">Coiled coil</keyword>
<dbReference type="InterPro" id="IPR008863">
    <property type="entry name" value="Toxic_anion-R_TelA"/>
</dbReference>
<dbReference type="AlphaFoldDB" id="A0A941I3A8"/>
<evidence type="ECO:0000313" key="4">
    <source>
        <dbReference type="Proteomes" id="UP000680158"/>
    </source>
</evidence>
<dbReference type="EMBL" id="JAGSPM010000004">
    <property type="protein sequence ID" value="MBR7746735.1"/>
    <property type="molecule type" value="Genomic_DNA"/>
</dbReference>
<accession>A0A941I3A8</accession>
<dbReference type="PANTHER" id="PTHR38432">
    <property type="entry name" value="TELA-LIKE PROTEIN SAOUHSC_01408"/>
    <property type="match status" value="1"/>
</dbReference>
<gene>
    <name evidence="3" type="ORF">KDM92_09085</name>
</gene>
<dbReference type="Proteomes" id="UP000680158">
    <property type="component" value="Unassembled WGS sequence"/>
</dbReference>
<proteinExistence type="inferred from homology"/>
<sequence length="400" mass="44633">MTEQIVGSSNDTFVLQAPEVMTPVSEQMAKTAVPLTDDLKNAVEEQVDRFMHGLLTEDLQSEGFKARLDSAFALGREEISIASTLMQGRLMQANFIGMEDSSAFKAIQEMRGHLDGLNPGKEGDLFQAKKIFGLIPYGNKLQSYFRKYQGAAGQLQKSMQQLNAARDDMQRDVIDIEATRQKLWDAMQKLNAAIHFAETLDRRLHERVQILKATDALRAQALEQEVLFYARQNLQDMLTQQAVCTNGYLALDVLKKTGREMMNGCSRVATTGMSALAVAQTLARATGNQMKVMDALSGINSTIENLVAETGRQLNQHADKVGQFAQNPMLGIDKLKEMFEQTFKAMDAMDTFRSKAIDVMGQNNHILQQQLQKAEHYLDKHRQQQARAATQQELSGPVAL</sequence>
<comment type="caution">
    <text evidence="3">The sequence shown here is derived from an EMBL/GenBank/DDBJ whole genome shotgun (WGS) entry which is preliminary data.</text>
</comment>
<keyword evidence="4" id="KW-1185">Reference proteome</keyword>
<dbReference type="Pfam" id="PF05816">
    <property type="entry name" value="TelA"/>
    <property type="match status" value="1"/>
</dbReference>
<evidence type="ECO:0000313" key="3">
    <source>
        <dbReference type="EMBL" id="MBR7746735.1"/>
    </source>
</evidence>
<dbReference type="RefSeq" id="WP_212684034.1">
    <property type="nucleotide sequence ID" value="NZ_JAGSPM010000004.1"/>
</dbReference>